<reference evidence="2" key="1">
    <citation type="journal article" date="2011" name="PLoS Genet.">
        <title>Genomic analysis of the necrotrophic fungal pathogens Sclerotinia sclerotiorum and Botrytis cinerea.</title>
        <authorList>
            <person name="Amselem J."/>
            <person name="Cuomo C.A."/>
            <person name="van Kan J.A."/>
            <person name="Viaud M."/>
            <person name="Benito E.P."/>
            <person name="Couloux A."/>
            <person name="Coutinho P.M."/>
            <person name="de Vries R.P."/>
            <person name="Dyer P.S."/>
            <person name="Fillinger S."/>
            <person name="Fournier E."/>
            <person name="Gout L."/>
            <person name="Hahn M."/>
            <person name="Kohn L."/>
            <person name="Lapalu N."/>
            <person name="Plummer K.M."/>
            <person name="Pradier J.M."/>
            <person name="Quevillon E."/>
            <person name="Sharon A."/>
            <person name="Simon A."/>
            <person name="ten Have A."/>
            <person name="Tudzynski B."/>
            <person name="Tudzynski P."/>
            <person name="Wincker P."/>
            <person name="Andrew M."/>
            <person name="Anthouard V."/>
            <person name="Beever R.E."/>
            <person name="Beffa R."/>
            <person name="Benoit I."/>
            <person name="Bouzid O."/>
            <person name="Brault B."/>
            <person name="Chen Z."/>
            <person name="Choquer M."/>
            <person name="Collemare J."/>
            <person name="Cotton P."/>
            <person name="Danchin E.G."/>
            <person name="Da Silva C."/>
            <person name="Gautier A."/>
            <person name="Giraud C."/>
            <person name="Giraud T."/>
            <person name="Gonzalez C."/>
            <person name="Grossetete S."/>
            <person name="Guldener U."/>
            <person name="Henrissat B."/>
            <person name="Howlett B.J."/>
            <person name="Kodira C."/>
            <person name="Kretschmer M."/>
            <person name="Lappartient A."/>
            <person name="Leroch M."/>
            <person name="Levis C."/>
            <person name="Mauceli E."/>
            <person name="Neuveglise C."/>
            <person name="Oeser B."/>
            <person name="Pearson M."/>
            <person name="Poulain J."/>
            <person name="Poussereau N."/>
            <person name="Quesneville H."/>
            <person name="Rascle C."/>
            <person name="Schumacher J."/>
            <person name="Segurens B."/>
            <person name="Sexton A."/>
            <person name="Silva E."/>
            <person name="Sirven C."/>
            <person name="Soanes D.M."/>
            <person name="Talbot N.J."/>
            <person name="Templeton M."/>
            <person name="Yandava C."/>
            <person name="Yarden O."/>
            <person name="Zeng Q."/>
            <person name="Rollins J.A."/>
            <person name="Lebrun M.H."/>
            <person name="Dickman M."/>
        </authorList>
    </citation>
    <scope>NUCLEOTIDE SEQUENCE [LARGE SCALE GENOMIC DNA]</scope>
    <source>
        <strain evidence="2">ATCC 18683 / 1980 / Ss-1</strain>
    </source>
</reference>
<evidence type="ECO:0000313" key="2">
    <source>
        <dbReference type="Proteomes" id="UP000001312"/>
    </source>
</evidence>
<accession>A7EK57</accession>
<sequence length="73" mass="8070">MSFPSWIDIIALAGIEWHVSLYLRSLWMYSLVQLALLLGCTAALDDDLACLGSGEMIIVAQGRICILEWKSLA</sequence>
<evidence type="ECO:0000313" key="1">
    <source>
        <dbReference type="EMBL" id="EDO03223.1"/>
    </source>
</evidence>
<proteinExistence type="predicted"/>
<name>A7EK57_SCLS1</name>
<dbReference type="AlphaFoldDB" id="A7EK57"/>
<dbReference type="KEGG" id="ssl:SS1G_05703"/>
<dbReference type="RefSeq" id="XP_001592782.1">
    <property type="nucleotide sequence ID" value="XM_001592732.1"/>
</dbReference>
<dbReference type="InParanoid" id="A7EK57"/>
<dbReference type="Proteomes" id="UP000001312">
    <property type="component" value="Unassembled WGS sequence"/>
</dbReference>
<gene>
    <name evidence="1" type="ORF">SS1G_05703</name>
</gene>
<organism evidence="1 2">
    <name type="scientific">Sclerotinia sclerotiorum (strain ATCC 18683 / 1980 / Ss-1)</name>
    <name type="common">White mold</name>
    <name type="synonym">Whetzelinia sclerotiorum</name>
    <dbReference type="NCBI Taxonomy" id="665079"/>
    <lineage>
        <taxon>Eukaryota</taxon>
        <taxon>Fungi</taxon>
        <taxon>Dikarya</taxon>
        <taxon>Ascomycota</taxon>
        <taxon>Pezizomycotina</taxon>
        <taxon>Leotiomycetes</taxon>
        <taxon>Helotiales</taxon>
        <taxon>Sclerotiniaceae</taxon>
        <taxon>Sclerotinia</taxon>
    </lineage>
</organism>
<protein>
    <submittedName>
        <fullName evidence="1">Uncharacterized protein</fullName>
    </submittedName>
</protein>
<dbReference type="GeneID" id="5489176"/>
<dbReference type="EMBL" id="CH476627">
    <property type="protein sequence ID" value="EDO03223.1"/>
    <property type="molecule type" value="Genomic_DNA"/>
</dbReference>
<keyword evidence="2" id="KW-1185">Reference proteome</keyword>
<dbReference type="HOGENOM" id="CLU_2706335_0_0_1"/>